<dbReference type="Proteomes" id="UP000707356">
    <property type="component" value="Unassembled WGS sequence"/>
</dbReference>
<evidence type="ECO:0000313" key="3">
    <source>
        <dbReference type="Proteomes" id="UP000707356"/>
    </source>
</evidence>
<sequence length="282" mass="30928">MSDAIWVPQLANRTAVLATMHGKEQVIAPLLAELGISVLLPSDLNIEFNTDQFGTFSREIKRAGNQQEAARMKAARAMQLTGLMAIASEGAFGPHPALPYLPCDRELVLLLDPENQLEIWGEALSTKTNFSQAEVRSQSEAEQFAQKIGFPQHGLILRAENQLIKGIVTAAELASAVEHHLVSSGSVMLETDMRAQYNPQRMQVIQQATQNLVQKICQTCPNCGWPGFDILERQPGLPCAWCHQPTELTLANIYACQHCGHRQAKAAEASHADPVHCAFCNP</sequence>
<reference evidence="2" key="2">
    <citation type="journal article" date="2022" name="Microbiol. Resour. Announc.">
        <title>Metagenome Sequencing to Explore Phylogenomics of Terrestrial Cyanobacteria.</title>
        <authorList>
            <person name="Ward R.D."/>
            <person name="Stajich J.E."/>
            <person name="Johansen J.R."/>
            <person name="Huntemann M."/>
            <person name="Clum A."/>
            <person name="Foster B."/>
            <person name="Foster B."/>
            <person name="Roux S."/>
            <person name="Palaniappan K."/>
            <person name="Varghese N."/>
            <person name="Mukherjee S."/>
            <person name="Reddy T.B.K."/>
            <person name="Daum C."/>
            <person name="Copeland A."/>
            <person name="Chen I.A."/>
            <person name="Ivanova N.N."/>
            <person name="Kyrpides N.C."/>
            <person name="Shapiro N."/>
            <person name="Eloe-Fadrosh E.A."/>
            <person name="Pietrasiak N."/>
        </authorList>
    </citation>
    <scope>NUCLEOTIDE SEQUENCE</scope>
    <source>
        <strain evidence="2">GSE-TBD4-15B</strain>
    </source>
</reference>
<dbReference type="EMBL" id="JAHHHV010000072">
    <property type="protein sequence ID" value="MBW4466960.1"/>
    <property type="molecule type" value="Genomic_DNA"/>
</dbReference>
<evidence type="ECO:0000313" key="2">
    <source>
        <dbReference type="EMBL" id="MBW4466960.1"/>
    </source>
</evidence>
<dbReference type="AlphaFoldDB" id="A0A951PD33"/>
<dbReference type="Pfam" id="PF20376">
    <property type="entry name" value="DUF6671"/>
    <property type="match status" value="1"/>
</dbReference>
<organism evidence="2 3">
    <name type="scientific">Pegethrix bostrychoides GSE-TBD4-15B</name>
    <dbReference type="NCBI Taxonomy" id="2839662"/>
    <lineage>
        <taxon>Bacteria</taxon>
        <taxon>Bacillati</taxon>
        <taxon>Cyanobacteriota</taxon>
        <taxon>Cyanophyceae</taxon>
        <taxon>Oculatellales</taxon>
        <taxon>Oculatellaceae</taxon>
        <taxon>Pegethrix</taxon>
    </lineage>
</organism>
<feature type="domain" description="DUF6671" evidence="1">
    <location>
        <begin position="73"/>
        <end position="282"/>
    </location>
</feature>
<comment type="caution">
    <text evidence="2">The sequence shown here is derived from an EMBL/GenBank/DDBJ whole genome shotgun (WGS) entry which is preliminary data.</text>
</comment>
<proteinExistence type="predicted"/>
<protein>
    <recommendedName>
        <fullName evidence="1">DUF6671 domain-containing protein</fullName>
    </recommendedName>
</protein>
<evidence type="ECO:0000259" key="1">
    <source>
        <dbReference type="Pfam" id="PF20376"/>
    </source>
</evidence>
<dbReference type="InterPro" id="IPR046612">
    <property type="entry name" value="DUF6671"/>
</dbReference>
<gene>
    <name evidence="2" type="ORF">KME07_16170</name>
</gene>
<reference evidence="2" key="1">
    <citation type="submission" date="2021-05" db="EMBL/GenBank/DDBJ databases">
        <authorList>
            <person name="Pietrasiak N."/>
            <person name="Ward R."/>
            <person name="Stajich J.E."/>
            <person name="Kurbessoian T."/>
        </authorList>
    </citation>
    <scope>NUCLEOTIDE SEQUENCE</scope>
    <source>
        <strain evidence="2">GSE-TBD4-15B</strain>
    </source>
</reference>
<accession>A0A951PD33</accession>
<name>A0A951PD33_9CYAN</name>